<dbReference type="EMBL" id="CP144751">
    <property type="protein sequence ID" value="WVZ84921.1"/>
    <property type="molecule type" value="Genomic_DNA"/>
</dbReference>
<name>A0AAQ3X4U5_PASNO</name>
<organism evidence="5 6">
    <name type="scientific">Paspalum notatum var. saurae</name>
    <dbReference type="NCBI Taxonomy" id="547442"/>
    <lineage>
        <taxon>Eukaryota</taxon>
        <taxon>Viridiplantae</taxon>
        <taxon>Streptophyta</taxon>
        <taxon>Embryophyta</taxon>
        <taxon>Tracheophyta</taxon>
        <taxon>Spermatophyta</taxon>
        <taxon>Magnoliopsida</taxon>
        <taxon>Liliopsida</taxon>
        <taxon>Poales</taxon>
        <taxon>Poaceae</taxon>
        <taxon>PACMAD clade</taxon>
        <taxon>Panicoideae</taxon>
        <taxon>Andropogonodae</taxon>
        <taxon>Paspaleae</taxon>
        <taxon>Paspalinae</taxon>
        <taxon>Paspalum</taxon>
    </lineage>
</organism>
<proteinExistence type="predicted"/>
<dbReference type="PANTHER" id="PTHR42648">
    <property type="entry name" value="TRANSPOSASE, PUTATIVE-RELATED"/>
    <property type="match status" value="1"/>
</dbReference>
<dbReference type="SUPFAM" id="SSF53098">
    <property type="entry name" value="Ribonuclease H-like"/>
    <property type="match status" value="1"/>
</dbReference>
<dbReference type="PANTHER" id="PTHR42648:SF27">
    <property type="entry name" value="RNA-DIRECTED DNA POLYMERASE"/>
    <property type="match status" value="1"/>
</dbReference>
<keyword evidence="6" id="KW-1185">Reference proteome</keyword>
<evidence type="ECO:0000313" key="6">
    <source>
        <dbReference type="Proteomes" id="UP001341281"/>
    </source>
</evidence>
<dbReference type="PROSITE" id="PS50994">
    <property type="entry name" value="INTEGRASE"/>
    <property type="match status" value="1"/>
</dbReference>
<dbReference type="InterPro" id="IPR025724">
    <property type="entry name" value="GAG-pre-integrase_dom"/>
</dbReference>
<dbReference type="InterPro" id="IPR057670">
    <property type="entry name" value="SH3_retrovirus"/>
</dbReference>
<feature type="non-terminal residue" evidence="5">
    <location>
        <position position="1"/>
    </location>
</feature>
<dbReference type="GO" id="GO:0015074">
    <property type="term" value="P:DNA integration"/>
    <property type="evidence" value="ECO:0007669"/>
    <property type="project" value="InterPro"/>
</dbReference>
<dbReference type="Pfam" id="PF07727">
    <property type="entry name" value="RVT_2"/>
    <property type="match status" value="1"/>
</dbReference>
<dbReference type="GO" id="GO:0003676">
    <property type="term" value="F:nucleic acid binding"/>
    <property type="evidence" value="ECO:0007669"/>
    <property type="project" value="InterPro"/>
</dbReference>
<dbReference type="InterPro" id="IPR013103">
    <property type="entry name" value="RVT_2"/>
</dbReference>
<dbReference type="InterPro" id="IPR012337">
    <property type="entry name" value="RNaseH-like_sf"/>
</dbReference>
<dbReference type="InterPro" id="IPR039537">
    <property type="entry name" value="Retrotran_Ty1/copia-like"/>
</dbReference>
<dbReference type="Gene3D" id="3.30.420.10">
    <property type="entry name" value="Ribonuclease H-like superfamily/Ribonuclease H"/>
    <property type="match status" value="1"/>
</dbReference>
<evidence type="ECO:0000259" key="4">
    <source>
        <dbReference type="PROSITE" id="PS50994"/>
    </source>
</evidence>
<keyword evidence="2" id="KW-0378">Hydrolase</keyword>
<dbReference type="AlphaFoldDB" id="A0AAQ3X4U5"/>
<keyword evidence="1" id="KW-0479">Metal-binding</keyword>
<dbReference type="InterPro" id="IPR043502">
    <property type="entry name" value="DNA/RNA_pol_sf"/>
</dbReference>
<dbReference type="InterPro" id="IPR001584">
    <property type="entry name" value="Integrase_cat-core"/>
</dbReference>
<dbReference type="Pfam" id="PF00665">
    <property type="entry name" value="rve"/>
    <property type="match status" value="1"/>
</dbReference>
<evidence type="ECO:0000256" key="2">
    <source>
        <dbReference type="ARBA" id="ARBA00022801"/>
    </source>
</evidence>
<feature type="domain" description="Integrase catalytic" evidence="4">
    <location>
        <begin position="93"/>
        <end position="258"/>
    </location>
</feature>
<dbReference type="GO" id="GO:0016787">
    <property type="term" value="F:hydrolase activity"/>
    <property type="evidence" value="ECO:0007669"/>
    <property type="project" value="UniProtKB-KW"/>
</dbReference>
<sequence>KKKKYNEKKKPDNQDNPNSDPSKEDNSIVRNNNDKSKCSKYYLWHLRLGHISKNRIKRLINSEILNFKWEDFGACEACIMGKMTRASFPKVERSKEPLAIIHSDICGKMLIFTKGQKVYFITFIDDYSRFGYVYLFKHKSEGFDVLKRFKTEVENQLNKTIKVLRTDRGREYTTRILNDFCKEHGIIHQYTMPYTPQQNGVAERRNRTLMNMVRSMMAYSDLPMSFWGEALHTAVYLLNHSPSKAVTVTPYELWTGRKPSLRHLAGCNAHIKVPNQNCTKLQPKSTAGIFIGYSMESKGHRFYDPQNDKLMEMYSKVSNLEEDPKTYKEAINCPQSKLWVEAMREELNSMRKNKVKWKNIKLDLLLKDSHKGKPEGFGEKGKENIVCKLNRSIYGLKQASRQWYILFDNSITSYGFSMTEGDHCIYTKIIGENFMLLSLYVDDILIASNDKATLTEVKAWLSSKIWEKPLMFWGGNT</sequence>
<reference evidence="5 6" key="1">
    <citation type="submission" date="2024-02" db="EMBL/GenBank/DDBJ databases">
        <title>High-quality chromosome-scale genome assembly of Pensacola bahiagrass (Paspalum notatum Flugge var. saurae).</title>
        <authorList>
            <person name="Vega J.M."/>
            <person name="Podio M."/>
            <person name="Orjuela J."/>
            <person name="Siena L.A."/>
            <person name="Pessino S.C."/>
            <person name="Combes M.C."/>
            <person name="Mariac C."/>
            <person name="Albertini E."/>
            <person name="Pupilli F."/>
            <person name="Ortiz J.P.A."/>
            <person name="Leblanc O."/>
        </authorList>
    </citation>
    <scope>NUCLEOTIDE SEQUENCE [LARGE SCALE GENOMIC DNA]</scope>
    <source>
        <strain evidence="5">R1</strain>
        <tissue evidence="5">Leaf</tissue>
    </source>
</reference>
<accession>A0AAQ3X4U5</accession>
<dbReference type="GO" id="GO:0046872">
    <property type="term" value="F:metal ion binding"/>
    <property type="evidence" value="ECO:0007669"/>
    <property type="project" value="UniProtKB-KW"/>
</dbReference>
<dbReference type="Pfam" id="PF25597">
    <property type="entry name" value="SH3_retrovirus"/>
    <property type="match status" value="1"/>
</dbReference>
<dbReference type="InterPro" id="IPR036397">
    <property type="entry name" value="RNaseH_sf"/>
</dbReference>
<feature type="region of interest" description="Disordered" evidence="3">
    <location>
        <begin position="1"/>
        <end position="32"/>
    </location>
</feature>
<evidence type="ECO:0000256" key="3">
    <source>
        <dbReference type="SAM" id="MobiDB-lite"/>
    </source>
</evidence>
<dbReference type="Proteomes" id="UP001341281">
    <property type="component" value="Chromosome 07"/>
</dbReference>
<evidence type="ECO:0000313" key="5">
    <source>
        <dbReference type="EMBL" id="WVZ84921.1"/>
    </source>
</evidence>
<dbReference type="SUPFAM" id="SSF56672">
    <property type="entry name" value="DNA/RNA polymerases"/>
    <property type="match status" value="1"/>
</dbReference>
<evidence type="ECO:0000256" key="1">
    <source>
        <dbReference type="ARBA" id="ARBA00022723"/>
    </source>
</evidence>
<protein>
    <recommendedName>
        <fullName evidence="4">Integrase catalytic domain-containing protein</fullName>
    </recommendedName>
</protein>
<feature type="compositionally biased region" description="Basic and acidic residues" evidence="3">
    <location>
        <begin position="21"/>
        <end position="32"/>
    </location>
</feature>
<dbReference type="Pfam" id="PF13976">
    <property type="entry name" value="gag_pre-integrs"/>
    <property type="match status" value="1"/>
</dbReference>
<gene>
    <name evidence="5" type="ORF">U9M48_031890</name>
</gene>